<sequence>MEAHSMSTTRIQKVTVSGEFKDRELDLIGSTADVNIVIEADDELCKNCHTKVVHYPDSGLVHDRGNHKFCDLLEDDEADEDSPFAELTNQGPGQYVNWVGASVLEDSVEVQISVGDGRGCLAMSLWQVTWEDGRVVTYLRLPSPSDSFPHAKLTATDDPGLFTVTM</sequence>
<organism evidence="1 2">
    <name type="scientific">Rhodococcus phage Finch</name>
    <dbReference type="NCBI Taxonomy" id="2094144"/>
    <lineage>
        <taxon>Viruses</taxon>
        <taxon>Duplodnaviria</taxon>
        <taxon>Heunggongvirae</taxon>
        <taxon>Uroviricota</taxon>
        <taxon>Caudoviricetes</taxon>
        <taxon>Finchvirus</taxon>
        <taxon>Finchvirus finch</taxon>
    </lineage>
</organism>
<accession>A0A2P1JXW6</accession>
<protein>
    <submittedName>
        <fullName evidence="1">Uncharacterized protein</fullName>
    </submittedName>
</protein>
<gene>
    <name evidence="1" type="primary">207</name>
    <name evidence="1" type="ORF">SEA_FINCH_207</name>
</gene>
<dbReference type="Proteomes" id="UP000241290">
    <property type="component" value="Genome"/>
</dbReference>
<dbReference type="GeneID" id="64766460"/>
<evidence type="ECO:0000313" key="2">
    <source>
        <dbReference type="Proteomes" id="UP000241290"/>
    </source>
</evidence>
<dbReference type="EMBL" id="MG962366">
    <property type="protein sequence ID" value="AVO25168.1"/>
    <property type="molecule type" value="Genomic_DNA"/>
</dbReference>
<evidence type="ECO:0000313" key="1">
    <source>
        <dbReference type="EMBL" id="AVO25168.1"/>
    </source>
</evidence>
<keyword evidence="2" id="KW-1185">Reference proteome</keyword>
<reference evidence="2" key="1">
    <citation type="submission" date="2018-02" db="EMBL/GenBank/DDBJ databases">
        <authorList>
            <person name="Cohen D.B."/>
            <person name="Kent A.D."/>
        </authorList>
    </citation>
    <scope>NUCLEOTIDE SEQUENCE [LARGE SCALE GENOMIC DNA]</scope>
</reference>
<dbReference type="KEGG" id="vg:64766460"/>
<name>A0A2P1JXW6_9CAUD</name>
<dbReference type="RefSeq" id="YP_010059229.1">
    <property type="nucleotide sequence ID" value="NC_054724.1"/>
</dbReference>
<proteinExistence type="predicted"/>